<dbReference type="PANTHER" id="PTHR24020:SF36">
    <property type="entry name" value="COCHLIN"/>
    <property type="match status" value="1"/>
</dbReference>
<dbReference type="InterPro" id="IPR036609">
    <property type="entry name" value="LCCL_sf"/>
</dbReference>
<dbReference type="FunFam" id="3.40.50.410:FF:000029">
    <property type="entry name" value="Cochlin"/>
    <property type="match status" value="1"/>
</dbReference>
<dbReference type="InterPro" id="IPR036465">
    <property type="entry name" value="vWFA_dom_sf"/>
</dbReference>
<keyword evidence="8" id="KW-0325">Glycoprotein</keyword>
<comment type="function">
    <text evidence="1">Plays a role in the control of cell shape and motility in the trabecular meshwork.</text>
</comment>
<dbReference type="PANTHER" id="PTHR24020">
    <property type="entry name" value="COLLAGEN ALPHA"/>
    <property type="match status" value="1"/>
</dbReference>
<dbReference type="SMART" id="SM00603">
    <property type="entry name" value="LCCL"/>
    <property type="match status" value="1"/>
</dbReference>
<dbReference type="SMART" id="SM00327">
    <property type="entry name" value="VWA"/>
    <property type="match status" value="2"/>
</dbReference>
<keyword evidence="6" id="KW-0677">Repeat</keyword>
<dbReference type="Gene3D" id="2.170.130.20">
    <property type="entry name" value="LCCL-like domain"/>
    <property type="match status" value="1"/>
</dbReference>
<dbReference type="PROSITE" id="PS50820">
    <property type="entry name" value="LCCL"/>
    <property type="match status" value="1"/>
</dbReference>
<dbReference type="PROSITE" id="PS50234">
    <property type="entry name" value="VWFA"/>
    <property type="match status" value="2"/>
</dbReference>
<reference evidence="12" key="1">
    <citation type="submission" date="2025-08" db="UniProtKB">
        <authorList>
            <consortium name="RefSeq"/>
        </authorList>
    </citation>
    <scope>IDENTIFICATION</scope>
</reference>
<dbReference type="InParanoid" id="A0A6P7LPI8"/>
<evidence type="ECO:0000256" key="6">
    <source>
        <dbReference type="ARBA" id="ARBA00022737"/>
    </source>
</evidence>
<organism evidence="11 12">
    <name type="scientific">Betta splendens</name>
    <name type="common">Siamese fighting fish</name>
    <dbReference type="NCBI Taxonomy" id="158456"/>
    <lineage>
        <taxon>Eukaryota</taxon>
        <taxon>Metazoa</taxon>
        <taxon>Chordata</taxon>
        <taxon>Craniata</taxon>
        <taxon>Vertebrata</taxon>
        <taxon>Euteleostomi</taxon>
        <taxon>Actinopterygii</taxon>
        <taxon>Neopterygii</taxon>
        <taxon>Teleostei</taxon>
        <taxon>Neoteleostei</taxon>
        <taxon>Acanthomorphata</taxon>
        <taxon>Anabantaria</taxon>
        <taxon>Anabantiformes</taxon>
        <taxon>Anabantoidei</taxon>
        <taxon>Osphronemidae</taxon>
        <taxon>Betta</taxon>
    </lineage>
</organism>
<dbReference type="CTD" id="1690"/>
<dbReference type="OrthoDB" id="441660at2759"/>
<evidence type="ECO:0000259" key="10">
    <source>
        <dbReference type="PROSITE" id="PS50820"/>
    </source>
</evidence>
<dbReference type="Proteomes" id="UP000515150">
    <property type="component" value="Chromosome 22"/>
</dbReference>
<dbReference type="AlphaFoldDB" id="A0A6P7LPI8"/>
<evidence type="ECO:0000256" key="5">
    <source>
        <dbReference type="ARBA" id="ARBA00022729"/>
    </source>
</evidence>
<feature type="domain" description="VWFA" evidence="9">
    <location>
        <begin position="453"/>
        <end position="643"/>
    </location>
</feature>
<comment type="subcellular location">
    <subcellularLocation>
        <location evidence="2">Secreted</location>
    </subcellularLocation>
</comment>
<evidence type="ECO:0000256" key="2">
    <source>
        <dbReference type="ARBA" id="ARBA00004613"/>
    </source>
</evidence>
<evidence type="ECO:0000256" key="1">
    <source>
        <dbReference type="ARBA" id="ARBA00003388"/>
    </source>
</evidence>
<dbReference type="InterPro" id="IPR002035">
    <property type="entry name" value="VWF_A"/>
</dbReference>
<dbReference type="InterPro" id="IPR004043">
    <property type="entry name" value="LCCL"/>
</dbReference>
<feature type="domain" description="LCCL" evidence="10">
    <location>
        <begin position="98"/>
        <end position="189"/>
    </location>
</feature>
<evidence type="ECO:0000256" key="7">
    <source>
        <dbReference type="ARBA" id="ARBA00023157"/>
    </source>
</evidence>
<evidence type="ECO:0000313" key="11">
    <source>
        <dbReference type="Proteomes" id="UP000515150"/>
    </source>
</evidence>
<dbReference type="SUPFAM" id="SSF69848">
    <property type="entry name" value="LCCL domain"/>
    <property type="match status" value="1"/>
</dbReference>
<dbReference type="InterPro" id="IPR050525">
    <property type="entry name" value="ECM_Assembly_Org"/>
</dbReference>
<dbReference type="Pfam" id="PF00092">
    <property type="entry name" value="VWA"/>
    <property type="match status" value="2"/>
</dbReference>
<dbReference type="CDD" id="cd01472">
    <property type="entry name" value="vWA_collagen"/>
    <property type="match status" value="1"/>
</dbReference>
<dbReference type="SUPFAM" id="SSF53300">
    <property type="entry name" value="vWA-like"/>
    <property type="match status" value="2"/>
</dbReference>
<gene>
    <name evidence="12" type="primary">coch</name>
</gene>
<evidence type="ECO:0000256" key="4">
    <source>
        <dbReference type="ARBA" id="ARBA00022525"/>
    </source>
</evidence>
<keyword evidence="4" id="KW-0964">Secreted</keyword>
<dbReference type="Pfam" id="PF03815">
    <property type="entry name" value="LCCL"/>
    <property type="match status" value="1"/>
</dbReference>
<dbReference type="RefSeq" id="XP_028995887.1">
    <property type="nucleotide sequence ID" value="XM_029140054.3"/>
</dbReference>
<dbReference type="Gene3D" id="3.40.50.410">
    <property type="entry name" value="von Willebrand factor, type A domain"/>
    <property type="match status" value="2"/>
</dbReference>
<keyword evidence="11" id="KW-1185">Reference proteome</keyword>
<evidence type="ECO:0000256" key="8">
    <source>
        <dbReference type="ARBA" id="ARBA00023180"/>
    </source>
</evidence>
<keyword evidence="5" id="KW-0732">Signal</keyword>
<sequence>MDSSSCVDLFLRWLSCSNRPLVNLTDFSVPCVCLDLLLVHVITSPTLLLLLLSDFSSSELSQSVSGAEMSPVSPVTVLLRLTGFVLLISLALGSESSVAFPVTCATRGADLRQDGLVLLCPPDCSQAKVFGSGTYAAISSVCGAAVHRGVVGPSGGAARVDKLPGRHNYMGSYAHGIQSQALARWSSSFIVSKAVHDPLELSSGTGTGTTPLPAKKQVKKSSVKKALTGGNKDCQMDIAVVTDSSNNIGQRRFNLQKNFIAKLAAMLRVGPTGPHVGLVQASDAPRTEFLLTNYTQPKELMFAIKELAFLGGDTNTGKAIMHTAETFFTQDNGGRRGHPRVMVVLIDGWPSDDLEQAAMLARESGINVFMVSVAKPAPEELGMVQDKDFMKKVPTSLLWTEEAVLTAVCRDNGFFTYLISSWFSTTKHVKPLTQRLCSLDGLLCSKTCYNSVNIGFLIDGSSSVGEGNFRLVLEFLAGIARSFDISDVGSRIGAVQFTYDQRLEFSLSEHSDKEAAVSALRRIHYMSGGTATGQAILYTTQNLFRRTGPGRNFLIVVTDGQSYDDVRSPALAAQKQGALQTPRRHHSALDHTLCFPTPGITIFSVGVAWAPLDDLRAMASEPKESHTFFSREFTSLSELVPLLVRGICRDFTENN</sequence>
<dbReference type="GO" id="GO:0005576">
    <property type="term" value="C:extracellular region"/>
    <property type="evidence" value="ECO:0007669"/>
    <property type="project" value="UniProtKB-SubCell"/>
</dbReference>
<dbReference type="PRINTS" id="PR00453">
    <property type="entry name" value="VWFADOMAIN"/>
</dbReference>
<accession>A0A6P7LPI8</accession>
<evidence type="ECO:0000259" key="9">
    <source>
        <dbReference type="PROSITE" id="PS50234"/>
    </source>
</evidence>
<feature type="domain" description="VWFA" evidence="9">
    <location>
        <begin position="237"/>
        <end position="373"/>
    </location>
</feature>
<dbReference type="KEGG" id="bspl:114849043"/>
<dbReference type="GeneID" id="114849043"/>
<evidence type="ECO:0000256" key="3">
    <source>
        <dbReference type="ARBA" id="ARBA00013828"/>
    </source>
</evidence>
<name>A0A6P7LPI8_BETSP</name>
<proteinExistence type="predicted"/>
<keyword evidence="7" id="KW-1015">Disulfide bond</keyword>
<evidence type="ECO:0000313" key="12">
    <source>
        <dbReference type="RefSeq" id="XP_028995887.1"/>
    </source>
</evidence>
<protein>
    <recommendedName>
        <fullName evidence="3">Cochlin</fullName>
    </recommendedName>
</protein>